<accession>A0A151TF96</accession>
<keyword evidence="3" id="KW-1185">Reference proteome</keyword>
<evidence type="ECO:0000313" key="2">
    <source>
        <dbReference type="EMBL" id="KYP65708.1"/>
    </source>
</evidence>
<evidence type="ECO:0000259" key="1">
    <source>
        <dbReference type="Pfam" id="PF14372"/>
    </source>
</evidence>
<evidence type="ECO:0000313" key="3">
    <source>
        <dbReference type="Proteomes" id="UP000075243"/>
    </source>
</evidence>
<name>A0A151TF96_CAJCA</name>
<proteinExistence type="predicted"/>
<dbReference type="GO" id="GO:0003677">
    <property type="term" value="F:DNA binding"/>
    <property type="evidence" value="ECO:0007669"/>
    <property type="project" value="InterPro"/>
</dbReference>
<protein>
    <recommendedName>
        <fullName evidence="1">hAT-like transposase RNase-H fold domain-containing protein</fullName>
    </recommendedName>
</protein>
<gene>
    <name evidence="2" type="ORF">KK1_011970</name>
</gene>
<reference evidence="2 3" key="1">
    <citation type="journal article" date="2012" name="Nat. Biotechnol.">
        <title>Draft genome sequence of pigeonpea (Cajanus cajan), an orphan legume crop of resource-poor farmers.</title>
        <authorList>
            <person name="Varshney R.K."/>
            <person name="Chen W."/>
            <person name="Li Y."/>
            <person name="Bharti A.K."/>
            <person name="Saxena R.K."/>
            <person name="Schlueter J.A."/>
            <person name="Donoghue M.T."/>
            <person name="Azam S."/>
            <person name="Fan G."/>
            <person name="Whaley A.M."/>
            <person name="Farmer A.D."/>
            <person name="Sheridan J."/>
            <person name="Iwata A."/>
            <person name="Tuteja R."/>
            <person name="Penmetsa R.V."/>
            <person name="Wu W."/>
            <person name="Upadhyaya H.D."/>
            <person name="Yang S.P."/>
            <person name="Shah T."/>
            <person name="Saxena K.B."/>
            <person name="Michael T."/>
            <person name="McCombie W.R."/>
            <person name="Yang B."/>
            <person name="Zhang G."/>
            <person name="Yang H."/>
            <person name="Wang J."/>
            <person name="Spillane C."/>
            <person name="Cook D.R."/>
            <person name="May G.D."/>
            <person name="Xu X."/>
            <person name="Jackson S.A."/>
        </authorList>
    </citation>
    <scope>NUCLEOTIDE SEQUENCE [LARGE SCALE GENOMIC DNA]</scope>
    <source>
        <strain evidence="3">cv. Asha</strain>
    </source>
</reference>
<sequence>MRLTKNLSCKYKVIKDMTTRIKAKFDNYWNEYCVNLALGCVIDPKVKLNFIIF</sequence>
<organism evidence="2 3">
    <name type="scientific">Cajanus cajan</name>
    <name type="common">Pigeon pea</name>
    <name type="synonym">Cajanus indicus</name>
    <dbReference type="NCBI Taxonomy" id="3821"/>
    <lineage>
        <taxon>Eukaryota</taxon>
        <taxon>Viridiplantae</taxon>
        <taxon>Streptophyta</taxon>
        <taxon>Embryophyta</taxon>
        <taxon>Tracheophyta</taxon>
        <taxon>Spermatophyta</taxon>
        <taxon>Magnoliopsida</taxon>
        <taxon>eudicotyledons</taxon>
        <taxon>Gunneridae</taxon>
        <taxon>Pentapetalae</taxon>
        <taxon>rosids</taxon>
        <taxon>fabids</taxon>
        <taxon>Fabales</taxon>
        <taxon>Fabaceae</taxon>
        <taxon>Papilionoideae</taxon>
        <taxon>50 kb inversion clade</taxon>
        <taxon>NPAAA clade</taxon>
        <taxon>indigoferoid/millettioid clade</taxon>
        <taxon>Phaseoleae</taxon>
        <taxon>Cajanus</taxon>
    </lineage>
</organism>
<dbReference type="AlphaFoldDB" id="A0A151TF96"/>
<dbReference type="InterPro" id="IPR025525">
    <property type="entry name" value="hAT-like_transposase_RNase-H"/>
</dbReference>
<feature type="domain" description="hAT-like transposase RNase-H fold" evidence="1">
    <location>
        <begin position="3"/>
        <end position="52"/>
    </location>
</feature>
<dbReference type="EMBL" id="CM003608">
    <property type="protein sequence ID" value="KYP65708.1"/>
    <property type="molecule type" value="Genomic_DNA"/>
</dbReference>
<dbReference type="Proteomes" id="UP000075243">
    <property type="component" value="Chromosome 6"/>
</dbReference>
<dbReference type="Pfam" id="PF14372">
    <property type="entry name" value="hAT-like_RNase-H"/>
    <property type="match status" value="1"/>
</dbReference>
<dbReference type="Gramene" id="C.cajan_11620.t">
    <property type="protein sequence ID" value="C.cajan_11620.t.cds1"/>
    <property type="gene ID" value="C.cajan_11620"/>
</dbReference>